<dbReference type="InterPro" id="IPR036388">
    <property type="entry name" value="WH-like_DNA-bd_sf"/>
</dbReference>
<proteinExistence type="predicted"/>
<keyword evidence="3" id="KW-1185">Reference proteome</keyword>
<accession>A0A6I0ER98</accession>
<protein>
    <recommendedName>
        <fullName evidence="1">RNA polymerase sigma factor 70 region 4 type 2 domain-containing protein</fullName>
    </recommendedName>
</protein>
<comment type="caution">
    <text evidence="2">The sequence shown here is derived from an EMBL/GenBank/DDBJ whole genome shotgun (WGS) entry which is preliminary data.</text>
</comment>
<dbReference type="RefSeq" id="WP_151620741.1">
    <property type="nucleotide sequence ID" value="NZ_WBXO01000008.1"/>
</dbReference>
<name>A0A6I0ER98_9FIRM</name>
<dbReference type="SUPFAM" id="SSF46894">
    <property type="entry name" value="C-terminal effector domain of the bipartite response regulators"/>
    <property type="match status" value="1"/>
</dbReference>
<dbReference type="GO" id="GO:0003677">
    <property type="term" value="F:DNA binding"/>
    <property type="evidence" value="ECO:0007669"/>
    <property type="project" value="InterPro"/>
</dbReference>
<dbReference type="Pfam" id="PF08281">
    <property type="entry name" value="Sigma70_r4_2"/>
    <property type="match status" value="1"/>
</dbReference>
<dbReference type="InterPro" id="IPR016032">
    <property type="entry name" value="Sig_transdc_resp-reg_C-effctor"/>
</dbReference>
<organism evidence="2 3">
    <name type="scientific">Heliorestis acidaminivorans</name>
    <dbReference type="NCBI Taxonomy" id="553427"/>
    <lineage>
        <taxon>Bacteria</taxon>
        <taxon>Bacillati</taxon>
        <taxon>Bacillota</taxon>
        <taxon>Clostridia</taxon>
        <taxon>Eubacteriales</taxon>
        <taxon>Heliobacteriaceae</taxon>
        <taxon>Heliorestis</taxon>
    </lineage>
</organism>
<sequence length="196" mass="23037">MNSTTWFEMYQSLRKEESRLRSIKLHKENERAMKVYETDEYEDNIAHQQIRQISFLLSNSRLQADSVKRHVMTEEVYMLDLSSRQRKVLNWRLSGGDVDTAESYLGMSKSDIRKAFWEAIQKIEENVGQFRKAIDEYGLEYDDALLYMKLSQKEREAFLLDKRGLKSREIAEALGISASRVRDIKSSIRQKALVTL</sequence>
<dbReference type="AlphaFoldDB" id="A0A6I0ER98"/>
<dbReference type="EMBL" id="WBXO01000008">
    <property type="protein sequence ID" value="KAB2952006.1"/>
    <property type="molecule type" value="Genomic_DNA"/>
</dbReference>
<dbReference type="GO" id="GO:0006352">
    <property type="term" value="P:DNA-templated transcription initiation"/>
    <property type="evidence" value="ECO:0007669"/>
    <property type="project" value="InterPro"/>
</dbReference>
<dbReference type="GO" id="GO:0016987">
    <property type="term" value="F:sigma factor activity"/>
    <property type="evidence" value="ECO:0007669"/>
    <property type="project" value="InterPro"/>
</dbReference>
<evidence type="ECO:0000259" key="1">
    <source>
        <dbReference type="Pfam" id="PF08281"/>
    </source>
</evidence>
<gene>
    <name evidence="2" type="ORF">F9B85_10645</name>
</gene>
<reference evidence="2 3" key="1">
    <citation type="submission" date="2019-10" db="EMBL/GenBank/DDBJ databases">
        <title>Whole-genome sequence of the extremophile Heliorestis acidaminivorans DSM 24790.</title>
        <authorList>
            <person name="Kyndt J.A."/>
            <person name="Meyer T.E."/>
        </authorList>
    </citation>
    <scope>NUCLEOTIDE SEQUENCE [LARGE SCALE GENOMIC DNA]</scope>
    <source>
        <strain evidence="2 3">DSM 24790</strain>
    </source>
</reference>
<evidence type="ECO:0000313" key="2">
    <source>
        <dbReference type="EMBL" id="KAB2952006.1"/>
    </source>
</evidence>
<dbReference type="Proteomes" id="UP000468766">
    <property type="component" value="Unassembled WGS sequence"/>
</dbReference>
<dbReference type="InterPro" id="IPR013249">
    <property type="entry name" value="RNA_pol_sigma70_r4_t2"/>
</dbReference>
<dbReference type="OrthoDB" id="9820683at2"/>
<dbReference type="Gene3D" id="1.10.10.10">
    <property type="entry name" value="Winged helix-like DNA-binding domain superfamily/Winged helix DNA-binding domain"/>
    <property type="match status" value="1"/>
</dbReference>
<evidence type="ECO:0000313" key="3">
    <source>
        <dbReference type="Proteomes" id="UP000468766"/>
    </source>
</evidence>
<feature type="domain" description="RNA polymerase sigma factor 70 region 4 type 2" evidence="1">
    <location>
        <begin position="149"/>
        <end position="182"/>
    </location>
</feature>